<dbReference type="PANTHER" id="PTHR33383:SF1">
    <property type="entry name" value="MEMBRANE PROTEIN INSERTION EFFICIENCY FACTOR-RELATED"/>
    <property type="match status" value="1"/>
</dbReference>
<dbReference type="NCBIfam" id="TIGR00278">
    <property type="entry name" value="membrane protein insertion efficiency factor YidD"/>
    <property type="match status" value="1"/>
</dbReference>
<dbReference type="AlphaFoldDB" id="A0A1G2EE31"/>
<protein>
    <recommendedName>
        <fullName evidence="1">Putative membrane protein insertion efficiency factor</fullName>
    </recommendedName>
</protein>
<proteinExistence type="inferred from homology"/>
<comment type="function">
    <text evidence="1">Could be involved in insertion of integral membrane proteins into the membrane.</text>
</comment>
<dbReference type="PANTHER" id="PTHR33383">
    <property type="entry name" value="MEMBRANE PROTEIN INSERTION EFFICIENCY FACTOR-RELATED"/>
    <property type="match status" value="1"/>
</dbReference>
<sequence length="69" mass="7823">MLKTIVLKIIRFYQVFISPNLNRRCRFYPSCSSYAFSAVEKYGVVNGGLKGLKRLFRCHPLSPGGVDLP</sequence>
<dbReference type="EMBL" id="MHMH01000020">
    <property type="protein sequence ID" value="OGZ24067.1"/>
    <property type="molecule type" value="Genomic_DNA"/>
</dbReference>
<dbReference type="SMART" id="SM01234">
    <property type="entry name" value="Haemolytic"/>
    <property type="match status" value="1"/>
</dbReference>
<name>A0A1G2EE31_9BACT</name>
<accession>A0A1G2EE31</accession>
<gene>
    <name evidence="2" type="ORF">A2896_01075</name>
</gene>
<dbReference type="HAMAP" id="MF_00386">
    <property type="entry name" value="UPF0161_YidD"/>
    <property type="match status" value="1"/>
</dbReference>
<comment type="similarity">
    <text evidence="1">Belongs to the UPF0161 family.</text>
</comment>
<keyword evidence="1" id="KW-1003">Cell membrane</keyword>
<keyword evidence="1" id="KW-0472">Membrane</keyword>
<organism evidence="2 3">
    <name type="scientific">Candidatus Nealsonbacteria bacterium RIFCSPLOWO2_01_FULL_43_32</name>
    <dbReference type="NCBI Taxonomy" id="1801672"/>
    <lineage>
        <taxon>Bacteria</taxon>
        <taxon>Candidatus Nealsoniibacteriota</taxon>
    </lineage>
</organism>
<comment type="subcellular location">
    <subcellularLocation>
        <location evidence="1">Cell membrane</location>
        <topology evidence="1">Peripheral membrane protein</topology>
        <orientation evidence="1">Cytoplasmic side</orientation>
    </subcellularLocation>
</comment>
<dbReference type="GO" id="GO:0005886">
    <property type="term" value="C:plasma membrane"/>
    <property type="evidence" value="ECO:0007669"/>
    <property type="project" value="UniProtKB-SubCell"/>
</dbReference>
<comment type="caution">
    <text evidence="2">The sequence shown here is derived from an EMBL/GenBank/DDBJ whole genome shotgun (WGS) entry which is preliminary data.</text>
</comment>
<evidence type="ECO:0000313" key="2">
    <source>
        <dbReference type="EMBL" id="OGZ24067.1"/>
    </source>
</evidence>
<dbReference type="Proteomes" id="UP000178647">
    <property type="component" value="Unassembled WGS sequence"/>
</dbReference>
<evidence type="ECO:0000256" key="1">
    <source>
        <dbReference type="HAMAP-Rule" id="MF_00386"/>
    </source>
</evidence>
<dbReference type="STRING" id="1801672.A2896_01075"/>
<dbReference type="Pfam" id="PF01809">
    <property type="entry name" value="YidD"/>
    <property type="match status" value="1"/>
</dbReference>
<evidence type="ECO:0000313" key="3">
    <source>
        <dbReference type="Proteomes" id="UP000178647"/>
    </source>
</evidence>
<dbReference type="InterPro" id="IPR002696">
    <property type="entry name" value="Membr_insert_effic_factor_YidD"/>
</dbReference>
<reference evidence="2 3" key="1">
    <citation type="journal article" date="2016" name="Nat. Commun.">
        <title>Thousands of microbial genomes shed light on interconnected biogeochemical processes in an aquifer system.</title>
        <authorList>
            <person name="Anantharaman K."/>
            <person name="Brown C.T."/>
            <person name="Hug L.A."/>
            <person name="Sharon I."/>
            <person name="Castelle C.J."/>
            <person name="Probst A.J."/>
            <person name="Thomas B.C."/>
            <person name="Singh A."/>
            <person name="Wilkins M.J."/>
            <person name="Karaoz U."/>
            <person name="Brodie E.L."/>
            <person name="Williams K.H."/>
            <person name="Hubbard S.S."/>
            <person name="Banfield J.F."/>
        </authorList>
    </citation>
    <scope>NUCLEOTIDE SEQUENCE [LARGE SCALE GENOMIC DNA]</scope>
</reference>